<sequence length="120" mass="14041">MSLVRVGTSICQSLEAITGNSIILSLYLNDRDSKKVSIWVSFSIKYFIKSNKMFHVWIKYRGGLENENFRCERYETVFAQNKKKKTIPLHILSKSVYEHVVRVLPHDNKNSNKADRYVDI</sequence>
<dbReference type="Proteomes" id="UP000031668">
    <property type="component" value="Unassembled WGS sequence"/>
</dbReference>
<evidence type="ECO:0000313" key="2">
    <source>
        <dbReference type="Proteomes" id="UP000031668"/>
    </source>
</evidence>
<protein>
    <submittedName>
        <fullName evidence="1">Uncharacterized protein</fullName>
    </submittedName>
</protein>
<dbReference type="EMBL" id="JWZT01004849">
    <property type="protein sequence ID" value="KII62913.1"/>
    <property type="molecule type" value="Genomic_DNA"/>
</dbReference>
<evidence type="ECO:0000313" key="1">
    <source>
        <dbReference type="EMBL" id="KII62913.1"/>
    </source>
</evidence>
<keyword evidence="2" id="KW-1185">Reference proteome</keyword>
<name>A0A0C2IC59_THEKT</name>
<accession>A0A0C2IC59</accession>
<comment type="caution">
    <text evidence="1">The sequence shown here is derived from an EMBL/GenBank/DDBJ whole genome shotgun (WGS) entry which is preliminary data.</text>
</comment>
<proteinExistence type="predicted"/>
<gene>
    <name evidence="1" type="ORF">RF11_04284</name>
</gene>
<dbReference type="AlphaFoldDB" id="A0A0C2IC59"/>
<reference evidence="1 2" key="1">
    <citation type="journal article" date="2014" name="Genome Biol. Evol.">
        <title>The genome of the myxosporean Thelohanellus kitauei shows adaptations to nutrient acquisition within its fish host.</title>
        <authorList>
            <person name="Yang Y."/>
            <person name="Xiong J."/>
            <person name="Zhou Z."/>
            <person name="Huo F."/>
            <person name="Miao W."/>
            <person name="Ran C."/>
            <person name="Liu Y."/>
            <person name="Zhang J."/>
            <person name="Feng J."/>
            <person name="Wang M."/>
            <person name="Wang M."/>
            <person name="Wang L."/>
            <person name="Yao B."/>
        </authorList>
    </citation>
    <scope>NUCLEOTIDE SEQUENCE [LARGE SCALE GENOMIC DNA]</scope>
    <source>
        <strain evidence="1">Wuqing</strain>
    </source>
</reference>
<organism evidence="1 2">
    <name type="scientific">Thelohanellus kitauei</name>
    <name type="common">Myxosporean</name>
    <dbReference type="NCBI Taxonomy" id="669202"/>
    <lineage>
        <taxon>Eukaryota</taxon>
        <taxon>Metazoa</taxon>
        <taxon>Cnidaria</taxon>
        <taxon>Myxozoa</taxon>
        <taxon>Myxosporea</taxon>
        <taxon>Bivalvulida</taxon>
        <taxon>Platysporina</taxon>
        <taxon>Myxobolidae</taxon>
        <taxon>Thelohanellus</taxon>
    </lineage>
</organism>